<feature type="binding site" evidence="7">
    <location>
        <position position="81"/>
    </location>
    <ligand>
        <name>substrate</name>
    </ligand>
</feature>
<dbReference type="GO" id="GO:0009073">
    <property type="term" value="P:aromatic amino acid family biosynthetic process"/>
    <property type="evidence" value="ECO:0007669"/>
    <property type="project" value="UniProtKB-KW"/>
</dbReference>
<dbReference type="EC" id="2.7.1.71" evidence="7"/>
<keyword evidence="5 7" id="KW-0067">ATP-binding</keyword>
<keyword evidence="6 7" id="KW-0057">Aromatic amino acid biosynthesis</keyword>
<dbReference type="GO" id="GO:0005524">
    <property type="term" value="F:ATP binding"/>
    <property type="evidence" value="ECO:0007669"/>
    <property type="project" value="UniProtKB-UniRule"/>
</dbReference>
<evidence type="ECO:0000313" key="9">
    <source>
        <dbReference type="Proteomes" id="UP000295554"/>
    </source>
</evidence>
<evidence type="ECO:0000256" key="4">
    <source>
        <dbReference type="ARBA" id="ARBA00022777"/>
    </source>
</evidence>
<dbReference type="GO" id="GO:0004765">
    <property type="term" value="F:shikimate kinase activity"/>
    <property type="evidence" value="ECO:0007669"/>
    <property type="project" value="UniProtKB-UniRule"/>
</dbReference>
<dbReference type="HAMAP" id="MF_00109">
    <property type="entry name" value="Shikimate_kinase"/>
    <property type="match status" value="1"/>
</dbReference>
<dbReference type="CDD" id="cd00464">
    <property type="entry name" value="SK"/>
    <property type="match status" value="1"/>
</dbReference>
<name>A0A4R5LWN7_9GAMM</name>
<keyword evidence="9" id="KW-1185">Reference proteome</keyword>
<accession>A0A4R5LWN7</accession>
<dbReference type="InterPro" id="IPR000623">
    <property type="entry name" value="Shikimate_kinase/TSH1"/>
</dbReference>
<keyword evidence="4 7" id="KW-0418">Kinase</keyword>
<dbReference type="PANTHER" id="PTHR21087:SF16">
    <property type="entry name" value="SHIKIMATE KINASE 1, CHLOROPLASTIC"/>
    <property type="match status" value="1"/>
</dbReference>
<dbReference type="UniPathway" id="UPA00053">
    <property type="reaction ID" value="UER00088"/>
</dbReference>
<dbReference type="InterPro" id="IPR031322">
    <property type="entry name" value="Shikimate/glucono_kinase"/>
</dbReference>
<proteinExistence type="inferred from homology"/>
<keyword evidence="7" id="KW-0963">Cytoplasm</keyword>
<dbReference type="AlphaFoldDB" id="A0A4R5LWN7"/>
<keyword evidence="7" id="KW-0460">Magnesium</keyword>
<comment type="cofactor">
    <cofactor evidence="7">
        <name>Mg(2+)</name>
        <dbReference type="ChEBI" id="CHEBI:18420"/>
    </cofactor>
    <text evidence="7">Binds 1 Mg(2+) ion per subunit.</text>
</comment>
<dbReference type="OrthoDB" id="9800332at2"/>
<dbReference type="GO" id="GO:0008652">
    <property type="term" value="P:amino acid biosynthetic process"/>
    <property type="evidence" value="ECO:0007669"/>
    <property type="project" value="UniProtKB-KW"/>
</dbReference>
<feature type="binding site" evidence="7">
    <location>
        <position position="136"/>
    </location>
    <ligand>
        <name>substrate</name>
    </ligand>
</feature>
<keyword evidence="3 7" id="KW-0547">Nucleotide-binding</keyword>
<protein>
    <recommendedName>
        <fullName evidence="7">Shikimate kinase</fullName>
        <shortName evidence="7">SK</shortName>
        <ecNumber evidence="7">2.7.1.71</ecNumber>
    </recommendedName>
</protein>
<evidence type="ECO:0000256" key="3">
    <source>
        <dbReference type="ARBA" id="ARBA00022741"/>
    </source>
</evidence>
<evidence type="ECO:0000256" key="5">
    <source>
        <dbReference type="ARBA" id="ARBA00022840"/>
    </source>
</evidence>
<comment type="subunit">
    <text evidence="7">Monomer.</text>
</comment>
<dbReference type="Proteomes" id="UP000295554">
    <property type="component" value="Unassembled WGS sequence"/>
</dbReference>
<feature type="binding site" evidence="7">
    <location>
        <begin position="14"/>
        <end position="19"/>
    </location>
    <ligand>
        <name>ATP</name>
        <dbReference type="ChEBI" id="CHEBI:30616"/>
    </ligand>
</feature>
<comment type="pathway">
    <text evidence="7">Metabolic intermediate biosynthesis; chorismate biosynthesis; chorismate from D-erythrose 4-phosphate and phosphoenolpyruvate: step 5/7.</text>
</comment>
<evidence type="ECO:0000256" key="7">
    <source>
        <dbReference type="HAMAP-Rule" id="MF_00109"/>
    </source>
</evidence>
<keyword evidence="2 7" id="KW-0808">Transferase</keyword>
<keyword evidence="7" id="KW-0479">Metal-binding</keyword>
<reference evidence="8 9" key="1">
    <citation type="submission" date="2019-03" db="EMBL/GenBank/DDBJ databases">
        <title>Seongchinamella monodicae gen. nov., sp. nov., a novel member of the Gammaproteobacteria isolated from a tidal mudflat of beach.</title>
        <authorList>
            <person name="Yang H.G."/>
            <person name="Kang J.W."/>
            <person name="Lee S.D."/>
        </authorList>
    </citation>
    <scope>NUCLEOTIDE SEQUENCE [LARGE SCALE GENOMIC DNA]</scope>
    <source>
        <strain evidence="8 9">GH4-78</strain>
    </source>
</reference>
<dbReference type="EMBL" id="SMSE01000001">
    <property type="protein sequence ID" value="TDG15896.1"/>
    <property type="molecule type" value="Genomic_DNA"/>
</dbReference>
<sequence>MSVFNTISLVGMPGAGKSSVGVLLAKLTGLRFIDTDLDIQVREEATLQEIVDSKGHHYLRQVEEAVLLDIALDHALVSTGGSVVYSPAIMRRLKSLGPVVYLEADLATLEARVAAAPPRGIASAANHSFAQVYAERTPLYEKYADYTVDAGAGPPEQVALDIVARLTPREVRP</sequence>
<comment type="caution">
    <text evidence="7">Lacks conserved residue(s) required for the propagation of feature annotation.</text>
</comment>
<comment type="caution">
    <text evidence="8">The sequence shown here is derived from an EMBL/GenBank/DDBJ whole genome shotgun (WGS) entry which is preliminary data.</text>
</comment>
<dbReference type="Pfam" id="PF01202">
    <property type="entry name" value="SKI"/>
    <property type="match status" value="1"/>
</dbReference>
<dbReference type="SUPFAM" id="SSF52540">
    <property type="entry name" value="P-loop containing nucleoside triphosphate hydrolases"/>
    <property type="match status" value="1"/>
</dbReference>
<feature type="binding site" evidence="7">
    <location>
        <position position="36"/>
    </location>
    <ligand>
        <name>substrate</name>
    </ligand>
</feature>
<organism evidence="8 9">
    <name type="scientific">Seongchinamella unica</name>
    <dbReference type="NCBI Taxonomy" id="2547392"/>
    <lineage>
        <taxon>Bacteria</taxon>
        <taxon>Pseudomonadati</taxon>
        <taxon>Pseudomonadota</taxon>
        <taxon>Gammaproteobacteria</taxon>
        <taxon>Cellvibrionales</taxon>
        <taxon>Halieaceae</taxon>
        <taxon>Seongchinamella</taxon>
    </lineage>
</organism>
<gene>
    <name evidence="7" type="primary">aroK</name>
    <name evidence="8" type="ORF">E2F43_06635</name>
</gene>
<feature type="binding site" evidence="7">
    <location>
        <position position="60"/>
    </location>
    <ligand>
        <name>substrate</name>
    </ligand>
</feature>
<comment type="similarity">
    <text evidence="7">Belongs to the shikimate kinase family.</text>
</comment>
<comment type="catalytic activity">
    <reaction evidence="7">
        <text>shikimate + ATP = 3-phosphoshikimate + ADP + H(+)</text>
        <dbReference type="Rhea" id="RHEA:13121"/>
        <dbReference type="ChEBI" id="CHEBI:15378"/>
        <dbReference type="ChEBI" id="CHEBI:30616"/>
        <dbReference type="ChEBI" id="CHEBI:36208"/>
        <dbReference type="ChEBI" id="CHEBI:145989"/>
        <dbReference type="ChEBI" id="CHEBI:456216"/>
        <dbReference type="EC" id="2.7.1.71"/>
    </reaction>
</comment>
<dbReference type="RefSeq" id="WP_133210798.1">
    <property type="nucleotide sequence ID" value="NZ_SMSE01000001.1"/>
</dbReference>
<evidence type="ECO:0000256" key="6">
    <source>
        <dbReference type="ARBA" id="ARBA00023141"/>
    </source>
</evidence>
<dbReference type="GO" id="GO:0009423">
    <property type="term" value="P:chorismate biosynthetic process"/>
    <property type="evidence" value="ECO:0007669"/>
    <property type="project" value="UniProtKB-UniRule"/>
</dbReference>
<dbReference type="PRINTS" id="PR01100">
    <property type="entry name" value="SHIKIMTKNASE"/>
</dbReference>
<dbReference type="PANTHER" id="PTHR21087">
    <property type="entry name" value="SHIKIMATE KINASE"/>
    <property type="match status" value="1"/>
</dbReference>
<comment type="function">
    <text evidence="7">Catalyzes the specific phosphorylation of the 3-hydroxyl group of shikimic acid using ATP as a cosubstrate.</text>
</comment>
<dbReference type="GO" id="GO:0000287">
    <property type="term" value="F:magnesium ion binding"/>
    <property type="evidence" value="ECO:0007669"/>
    <property type="project" value="UniProtKB-UniRule"/>
</dbReference>
<keyword evidence="1 7" id="KW-0028">Amino-acid biosynthesis</keyword>
<feature type="binding site" evidence="7">
    <location>
        <position position="18"/>
    </location>
    <ligand>
        <name>Mg(2+)</name>
        <dbReference type="ChEBI" id="CHEBI:18420"/>
    </ligand>
</feature>
<evidence type="ECO:0000313" key="8">
    <source>
        <dbReference type="EMBL" id="TDG15896.1"/>
    </source>
</evidence>
<dbReference type="Gene3D" id="3.40.50.300">
    <property type="entry name" value="P-loop containing nucleotide triphosphate hydrolases"/>
    <property type="match status" value="1"/>
</dbReference>
<feature type="binding site" evidence="7">
    <location>
        <position position="119"/>
    </location>
    <ligand>
        <name>ATP</name>
        <dbReference type="ChEBI" id="CHEBI:30616"/>
    </ligand>
</feature>
<comment type="subcellular location">
    <subcellularLocation>
        <location evidence="7">Cytoplasm</location>
    </subcellularLocation>
</comment>
<evidence type="ECO:0000256" key="2">
    <source>
        <dbReference type="ARBA" id="ARBA00022679"/>
    </source>
</evidence>
<dbReference type="GO" id="GO:0005829">
    <property type="term" value="C:cytosol"/>
    <property type="evidence" value="ECO:0007669"/>
    <property type="project" value="TreeGrafter"/>
</dbReference>
<evidence type="ECO:0000256" key="1">
    <source>
        <dbReference type="ARBA" id="ARBA00022605"/>
    </source>
</evidence>
<dbReference type="InterPro" id="IPR027417">
    <property type="entry name" value="P-loop_NTPase"/>
</dbReference>